<gene>
    <name evidence="4" type="ORF">SAMN05421762_1828</name>
</gene>
<dbReference type="RefSeq" id="WP_093453466.1">
    <property type="nucleotide sequence ID" value="NZ_FNZG01000004.1"/>
</dbReference>
<dbReference type="Pfam" id="PF05239">
    <property type="entry name" value="PRC"/>
    <property type="match status" value="2"/>
</dbReference>
<keyword evidence="2" id="KW-0732">Signal</keyword>
<keyword evidence="5" id="KW-1185">Reference proteome</keyword>
<protein>
    <submittedName>
        <fullName evidence="4">PRC-barrel domain-containing protein</fullName>
    </submittedName>
</protein>
<dbReference type="AlphaFoldDB" id="A0A1I1LG37"/>
<evidence type="ECO:0000259" key="3">
    <source>
        <dbReference type="Pfam" id="PF05239"/>
    </source>
</evidence>
<feature type="domain" description="PRC-barrel" evidence="3">
    <location>
        <begin position="283"/>
        <end position="353"/>
    </location>
</feature>
<dbReference type="InterPro" id="IPR027275">
    <property type="entry name" value="PRC-brl_dom"/>
</dbReference>
<accession>A0A1I1LG37</accession>
<evidence type="ECO:0000256" key="1">
    <source>
        <dbReference type="SAM" id="MobiDB-lite"/>
    </source>
</evidence>
<dbReference type="Proteomes" id="UP000231644">
    <property type="component" value="Unassembled WGS sequence"/>
</dbReference>
<dbReference type="PANTHER" id="PTHR36505">
    <property type="entry name" value="BLR1072 PROTEIN"/>
    <property type="match status" value="1"/>
</dbReference>
<evidence type="ECO:0000256" key="2">
    <source>
        <dbReference type="SAM" id="SignalP"/>
    </source>
</evidence>
<dbReference type="Gene3D" id="2.30.30.240">
    <property type="entry name" value="PRC-barrel domain"/>
    <property type="match status" value="2"/>
</dbReference>
<dbReference type="STRING" id="517719.SAMN05421762_1828"/>
<feature type="region of interest" description="Disordered" evidence="1">
    <location>
        <begin position="206"/>
        <end position="230"/>
    </location>
</feature>
<dbReference type="SUPFAM" id="SSF50346">
    <property type="entry name" value="PRC-barrel domain"/>
    <property type="match status" value="2"/>
</dbReference>
<feature type="chain" id="PRO_5014149405" evidence="2">
    <location>
        <begin position="22"/>
        <end position="371"/>
    </location>
</feature>
<sequence>MKNLLLTTALIAAGTAGTAMAETAAHAGFTTEAAAEQIHASDFIGMRVYAAETGDVTESEGAGTEWEDIGEINDVIMNRSGQIETVLVDIGGFLGLGERQVGVSLDQVKFVSDSSTDDAEDFFLVLNADPATLQDAPEFTAGDMEDQAAADINEMEKDAAEATASAEASIEEAGDDVAAATATAVDNTEAALDEAGDDIAAAADKANAEMEEAGDDMAAAADEAGEDVADAAENTGEAIENTADIAAAEINEETNEMQRETAEMANDSDMAPFPGTPVEQDYLTAENLDGARVYDAQDKWVGEISELIVTEEGQITDAIIDVGGFLGIGEKPVALKLTDLQILRQDGGDDVRIYTAMAEEELEAMPEFEGK</sequence>
<feature type="signal peptide" evidence="2">
    <location>
        <begin position="1"/>
        <end position="21"/>
    </location>
</feature>
<reference evidence="4 5" key="1">
    <citation type="submission" date="2016-10" db="EMBL/GenBank/DDBJ databases">
        <authorList>
            <person name="de Groot N.N."/>
        </authorList>
    </citation>
    <scope>NUCLEOTIDE SEQUENCE [LARGE SCALE GENOMIC DNA]</scope>
    <source>
        <strain evidence="4 5">DSM 29619</strain>
    </source>
</reference>
<dbReference type="PANTHER" id="PTHR36505:SF1">
    <property type="entry name" value="BLR1072 PROTEIN"/>
    <property type="match status" value="1"/>
</dbReference>
<dbReference type="OrthoDB" id="7876889at2"/>
<evidence type="ECO:0000313" key="4">
    <source>
        <dbReference type="EMBL" id="SFC69333.1"/>
    </source>
</evidence>
<evidence type="ECO:0000313" key="5">
    <source>
        <dbReference type="Proteomes" id="UP000231644"/>
    </source>
</evidence>
<proteinExistence type="predicted"/>
<dbReference type="EMBL" id="FOLX01000001">
    <property type="protein sequence ID" value="SFC69333.1"/>
    <property type="molecule type" value="Genomic_DNA"/>
</dbReference>
<name>A0A1I1LG37_9RHOB</name>
<feature type="domain" description="PRC-barrel" evidence="3">
    <location>
        <begin position="36"/>
        <end position="113"/>
    </location>
</feature>
<dbReference type="InterPro" id="IPR011033">
    <property type="entry name" value="PRC_barrel-like_sf"/>
</dbReference>
<organism evidence="4 5">
    <name type="scientific">Pseudooceanicola nitratireducens</name>
    <dbReference type="NCBI Taxonomy" id="517719"/>
    <lineage>
        <taxon>Bacteria</taxon>
        <taxon>Pseudomonadati</taxon>
        <taxon>Pseudomonadota</taxon>
        <taxon>Alphaproteobacteria</taxon>
        <taxon>Rhodobacterales</taxon>
        <taxon>Paracoccaceae</taxon>
        <taxon>Pseudooceanicola</taxon>
    </lineage>
</organism>